<feature type="compositionally biased region" description="Polar residues" evidence="4">
    <location>
        <begin position="9"/>
        <end position="18"/>
    </location>
</feature>
<dbReference type="RefSeq" id="WP_266350199.1">
    <property type="nucleotide sequence ID" value="NZ_JAPKNG010000005.1"/>
</dbReference>
<dbReference type="Pfam" id="PF07729">
    <property type="entry name" value="FCD"/>
    <property type="match status" value="1"/>
</dbReference>
<protein>
    <submittedName>
        <fullName evidence="6">DNA-binding GntR family transcriptional regulator</fullName>
    </submittedName>
</protein>
<gene>
    <name evidence="6" type="ORF">QO014_003712</name>
</gene>
<dbReference type="PANTHER" id="PTHR43537:SF49">
    <property type="entry name" value="TRANSCRIPTIONAL REGULATORY PROTEIN"/>
    <property type="match status" value="1"/>
</dbReference>
<name>A0ABU0HAH2_9HYPH</name>
<dbReference type="Proteomes" id="UP001241603">
    <property type="component" value="Unassembled WGS sequence"/>
</dbReference>
<dbReference type="PANTHER" id="PTHR43537">
    <property type="entry name" value="TRANSCRIPTIONAL REGULATOR, GNTR FAMILY"/>
    <property type="match status" value="1"/>
</dbReference>
<dbReference type="Pfam" id="PF00392">
    <property type="entry name" value="GntR"/>
    <property type="match status" value="1"/>
</dbReference>
<dbReference type="EMBL" id="JAUSVO010000005">
    <property type="protein sequence ID" value="MDQ0439311.1"/>
    <property type="molecule type" value="Genomic_DNA"/>
</dbReference>
<dbReference type="CDD" id="cd07377">
    <property type="entry name" value="WHTH_GntR"/>
    <property type="match status" value="1"/>
</dbReference>
<dbReference type="SMART" id="SM00345">
    <property type="entry name" value="HTH_GNTR"/>
    <property type="match status" value="1"/>
</dbReference>
<keyword evidence="7" id="KW-1185">Reference proteome</keyword>
<dbReference type="Gene3D" id="1.20.120.530">
    <property type="entry name" value="GntR ligand-binding domain-like"/>
    <property type="match status" value="1"/>
</dbReference>
<evidence type="ECO:0000256" key="2">
    <source>
        <dbReference type="ARBA" id="ARBA00023125"/>
    </source>
</evidence>
<dbReference type="InterPro" id="IPR000524">
    <property type="entry name" value="Tscrpt_reg_HTH_GntR"/>
</dbReference>
<feature type="region of interest" description="Disordered" evidence="4">
    <location>
        <begin position="1"/>
        <end position="27"/>
    </location>
</feature>
<sequence>MRPKKMAQGQRTMSTVSINEEDGPRGRAATLSEELRGTLEEMIVSGALEPGERLDEAELAARFKVSRTPVREALKALIATGLLEVKGRQGVTVATISIPILLEMFDMMAALEGLCAKLAARRATVAEKVAFREIHARLTEALSKSDPDAFYAINSEFHELLYDAAHTHFIASQTRALRKRVAAYRRYVTYQPGRMAATIGEHQRILDAIERADAEAAFKAASEHVNLLGDDMADFIASLPPTLTQAS</sequence>
<keyword evidence="3" id="KW-0804">Transcription</keyword>
<dbReference type="Gene3D" id="1.10.10.10">
    <property type="entry name" value="Winged helix-like DNA-binding domain superfamily/Winged helix DNA-binding domain"/>
    <property type="match status" value="1"/>
</dbReference>
<dbReference type="InterPro" id="IPR011711">
    <property type="entry name" value="GntR_C"/>
</dbReference>
<accession>A0ABU0HAH2</accession>
<evidence type="ECO:0000313" key="7">
    <source>
        <dbReference type="Proteomes" id="UP001241603"/>
    </source>
</evidence>
<evidence type="ECO:0000259" key="5">
    <source>
        <dbReference type="PROSITE" id="PS50949"/>
    </source>
</evidence>
<evidence type="ECO:0000313" key="6">
    <source>
        <dbReference type="EMBL" id="MDQ0439311.1"/>
    </source>
</evidence>
<proteinExistence type="predicted"/>
<feature type="domain" description="HTH gntR-type" evidence="5">
    <location>
        <begin position="29"/>
        <end position="96"/>
    </location>
</feature>
<evidence type="ECO:0000256" key="4">
    <source>
        <dbReference type="SAM" id="MobiDB-lite"/>
    </source>
</evidence>
<dbReference type="InterPro" id="IPR008920">
    <property type="entry name" value="TF_FadR/GntR_C"/>
</dbReference>
<organism evidence="6 7">
    <name type="scientific">Kaistia dalseonensis</name>
    <dbReference type="NCBI Taxonomy" id="410840"/>
    <lineage>
        <taxon>Bacteria</taxon>
        <taxon>Pseudomonadati</taxon>
        <taxon>Pseudomonadota</taxon>
        <taxon>Alphaproteobacteria</taxon>
        <taxon>Hyphomicrobiales</taxon>
        <taxon>Kaistiaceae</taxon>
        <taxon>Kaistia</taxon>
    </lineage>
</organism>
<comment type="caution">
    <text evidence="6">The sequence shown here is derived from an EMBL/GenBank/DDBJ whole genome shotgun (WGS) entry which is preliminary data.</text>
</comment>
<keyword evidence="2 6" id="KW-0238">DNA-binding</keyword>
<dbReference type="PROSITE" id="PS50949">
    <property type="entry name" value="HTH_GNTR"/>
    <property type="match status" value="1"/>
</dbReference>
<reference evidence="6 7" key="1">
    <citation type="submission" date="2023-07" db="EMBL/GenBank/DDBJ databases">
        <title>Genomic Encyclopedia of Type Strains, Phase IV (KMG-IV): sequencing the most valuable type-strain genomes for metagenomic binning, comparative biology and taxonomic classification.</title>
        <authorList>
            <person name="Goeker M."/>
        </authorList>
    </citation>
    <scope>NUCLEOTIDE SEQUENCE [LARGE SCALE GENOMIC DNA]</scope>
    <source>
        <strain evidence="6 7">B6-8</strain>
    </source>
</reference>
<dbReference type="SMART" id="SM00895">
    <property type="entry name" value="FCD"/>
    <property type="match status" value="1"/>
</dbReference>
<dbReference type="SUPFAM" id="SSF48008">
    <property type="entry name" value="GntR ligand-binding domain-like"/>
    <property type="match status" value="1"/>
</dbReference>
<evidence type="ECO:0000256" key="3">
    <source>
        <dbReference type="ARBA" id="ARBA00023163"/>
    </source>
</evidence>
<dbReference type="GO" id="GO:0003677">
    <property type="term" value="F:DNA binding"/>
    <property type="evidence" value="ECO:0007669"/>
    <property type="project" value="UniProtKB-KW"/>
</dbReference>
<keyword evidence="1" id="KW-0805">Transcription regulation</keyword>
<dbReference type="InterPro" id="IPR036388">
    <property type="entry name" value="WH-like_DNA-bd_sf"/>
</dbReference>
<dbReference type="PRINTS" id="PR00035">
    <property type="entry name" value="HTHGNTR"/>
</dbReference>
<dbReference type="SUPFAM" id="SSF46785">
    <property type="entry name" value="Winged helix' DNA-binding domain"/>
    <property type="match status" value="1"/>
</dbReference>
<dbReference type="InterPro" id="IPR036390">
    <property type="entry name" value="WH_DNA-bd_sf"/>
</dbReference>
<evidence type="ECO:0000256" key="1">
    <source>
        <dbReference type="ARBA" id="ARBA00023015"/>
    </source>
</evidence>